<evidence type="ECO:0000256" key="3">
    <source>
        <dbReference type="ARBA" id="ARBA00022741"/>
    </source>
</evidence>
<evidence type="ECO:0000259" key="9">
    <source>
        <dbReference type="PROSITE" id="PS50929"/>
    </source>
</evidence>
<feature type="domain" description="ABC transporter" evidence="8">
    <location>
        <begin position="347"/>
        <end position="586"/>
    </location>
</feature>
<protein>
    <submittedName>
        <fullName evidence="10">ABC transporter ATP-binding protein</fullName>
    </submittedName>
</protein>
<dbReference type="PROSITE" id="PS50929">
    <property type="entry name" value="ABC_TM1F"/>
    <property type="match status" value="1"/>
</dbReference>
<name>A0A371J7M6_9FIRM</name>
<sequence>MVQVIEKKANTIFFAFRELLSLLWKNHSKYVWLSVVVCAVSGLASSVNVLIKQYFFEAVESASNNNLRIALGLGVFWGIFILFTLLVQGISDVMMEDLGIRLGGNLGRRVNQKAANIDTICYEDIKMLNCINKAYQGVEQSATAVRILITLCSYYIPYFLFFAVYTYFIHPVLCIGVLALLLPTLGGQYARSKYYAKFEDSVAPTRRLMNYYRRCIMDREYTKETRLLGAVYFFRTLYEAALLMFRKESWKAERRSSMVELGIRLFSLFAYIVILVIMYYCLHKGVLGTAAFVAILTSIDQTFNYMDYVGNNIGDISASIPAVVNSFFFLSLPEKSGKESAIDKHSIEFHQVSFQYPFSYEFSLKNIDLSIRQGETVAIVGANGAGKSTLAKLMLGLYLPSEGDVYIGGNNTKEVKQESISRNCSAVFQSFQKYKMNLRNNVSISCMQKEHNDTEISSILHDVDLEIDGRTFSEGLDTMLAREFGGTDISGGQWQRIAIGRGLYRNGSIIVLDEPTAAIDPIEETKIYYQFAELSKNKTAVIITHRLGSAKIADSIIVLNNGTIDDIGTHEELISRDGLYKQLYDSQAKWYQ</sequence>
<dbReference type="AlphaFoldDB" id="A0A371J7M6"/>
<evidence type="ECO:0000313" key="10">
    <source>
        <dbReference type="EMBL" id="RDY28666.1"/>
    </source>
</evidence>
<dbReference type="GO" id="GO:0005886">
    <property type="term" value="C:plasma membrane"/>
    <property type="evidence" value="ECO:0007669"/>
    <property type="project" value="UniProtKB-SubCell"/>
</dbReference>
<evidence type="ECO:0000256" key="6">
    <source>
        <dbReference type="ARBA" id="ARBA00023136"/>
    </source>
</evidence>
<dbReference type="GO" id="GO:0140359">
    <property type="term" value="F:ABC-type transporter activity"/>
    <property type="evidence" value="ECO:0007669"/>
    <property type="project" value="InterPro"/>
</dbReference>
<dbReference type="PANTHER" id="PTHR24221">
    <property type="entry name" value="ATP-BINDING CASSETTE SUB-FAMILY B"/>
    <property type="match status" value="1"/>
</dbReference>
<dbReference type="InterPro" id="IPR027417">
    <property type="entry name" value="P-loop_NTPase"/>
</dbReference>
<dbReference type="Proteomes" id="UP000216411">
    <property type="component" value="Unassembled WGS sequence"/>
</dbReference>
<keyword evidence="6 7" id="KW-0472">Membrane</keyword>
<dbReference type="InterPro" id="IPR017871">
    <property type="entry name" value="ABC_transporter-like_CS"/>
</dbReference>
<dbReference type="CDD" id="cd03228">
    <property type="entry name" value="ABCC_MRP_Like"/>
    <property type="match status" value="1"/>
</dbReference>
<feature type="transmembrane region" description="Helical" evidence="7">
    <location>
        <begin position="30"/>
        <end position="51"/>
    </location>
</feature>
<evidence type="ECO:0000256" key="7">
    <source>
        <dbReference type="SAM" id="Phobius"/>
    </source>
</evidence>
<dbReference type="GO" id="GO:0016887">
    <property type="term" value="F:ATP hydrolysis activity"/>
    <property type="evidence" value="ECO:0007669"/>
    <property type="project" value="InterPro"/>
</dbReference>
<dbReference type="Gene3D" id="1.20.1560.10">
    <property type="entry name" value="ABC transporter type 1, transmembrane domain"/>
    <property type="match status" value="1"/>
</dbReference>
<feature type="transmembrane region" description="Helical" evidence="7">
    <location>
        <begin position="158"/>
        <end position="182"/>
    </location>
</feature>
<keyword evidence="4 10" id="KW-0067">ATP-binding</keyword>
<evidence type="ECO:0000256" key="5">
    <source>
        <dbReference type="ARBA" id="ARBA00022989"/>
    </source>
</evidence>
<keyword evidence="3" id="KW-0547">Nucleotide-binding</keyword>
<keyword evidence="11" id="KW-1185">Reference proteome</keyword>
<dbReference type="PANTHER" id="PTHR24221:SF654">
    <property type="entry name" value="ATP-BINDING CASSETTE SUB-FAMILY B MEMBER 6"/>
    <property type="match status" value="1"/>
</dbReference>
<dbReference type="SUPFAM" id="SSF90123">
    <property type="entry name" value="ABC transporter transmembrane region"/>
    <property type="match status" value="1"/>
</dbReference>
<dbReference type="GO" id="GO:0005524">
    <property type="term" value="F:ATP binding"/>
    <property type="evidence" value="ECO:0007669"/>
    <property type="project" value="UniProtKB-KW"/>
</dbReference>
<evidence type="ECO:0000259" key="8">
    <source>
        <dbReference type="PROSITE" id="PS50893"/>
    </source>
</evidence>
<dbReference type="Gene3D" id="3.40.50.300">
    <property type="entry name" value="P-loop containing nucleotide triphosphate hydrolases"/>
    <property type="match status" value="1"/>
</dbReference>
<reference evidence="10 11" key="1">
    <citation type="journal article" date="2017" name="Genome Announc.">
        <title>Draft Genome Sequence of a Sporulating and Motile Strain of Lachnotalea glycerini Isolated from Water in Quebec City, Canada.</title>
        <authorList>
            <person name="Maheux A.F."/>
            <person name="Boudreau D.K."/>
            <person name="Berube E."/>
            <person name="Boissinot M."/>
            <person name="Raymond F."/>
            <person name="Brodeur S."/>
            <person name="Corbeil J."/>
            <person name="Isabel S."/>
            <person name="Omar R.F."/>
            <person name="Bergeron M.G."/>
        </authorList>
    </citation>
    <scope>NUCLEOTIDE SEQUENCE [LARGE SCALE GENOMIC DNA]</scope>
    <source>
        <strain evidence="10 11">CCRI-19302</strain>
    </source>
</reference>
<dbReference type="PROSITE" id="PS50893">
    <property type="entry name" value="ABC_TRANSPORTER_2"/>
    <property type="match status" value="1"/>
</dbReference>
<proteinExistence type="predicted"/>
<dbReference type="InterPro" id="IPR011527">
    <property type="entry name" value="ABC1_TM_dom"/>
</dbReference>
<evidence type="ECO:0000313" key="11">
    <source>
        <dbReference type="Proteomes" id="UP000216411"/>
    </source>
</evidence>
<dbReference type="GO" id="GO:0034040">
    <property type="term" value="F:ATPase-coupled lipid transmembrane transporter activity"/>
    <property type="evidence" value="ECO:0007669"/>
    <property type="project" value="TreeGrafter"/>
</dbReference>
<evidence type="ECO:0000256" key="2">
    <source>
        <dbReference type="ARBA" id="ARBA00022692"/>
    </source>
</evidence>
<feature type="domain" description="ABC transmembrane type-1" evidence="9">
    <location>
        <begin position="31"/>
        <end position="318"/>
    </location>
</feature>
<evidence type="ECO:0000256" key="4">
    <source>
        <dbReference type="ARBA" id="ARBA00022840"/>
    </source>
</evidence>
<accession>A0A371J7M6</accession>
<feature type="transmembrane region" description="Helical" evidence="7">
    <location>
        <begin position="71"/>
        <end position="91"/>
    </location>
</feature>
<dbReference type="InterPro" id="IPR039421">
    <property type="entry name" value="Type_1_exporter"/>
</dbReference>
<evidence type="ECO:0000256" key="1">
    <source>
        <dbReference type="ARBA" id="ARBA00004651"/>
    </source>
</evidence>
<dbReference type="SUPFAM" id="SSF52540">
    <property type="entry name" value="P-loop containing nucleoside triphosphate hydrolases"/>
    <property type="match status" value="1"/>
</dbReference>
<dbReference type="InterPro" id="IPR036640">
    <property type="entry name" value="ABC1_TM_sf"/>
</dbReference>
<dbReference type="InterPro" id="IPR003439">
    <property type="entry name" value="ABC_transporter-like_ATP-bd"/>
</dbReference>
<dbReference type="Pfam" id="PF00005">
    <property type="entry name" value="ABC_tran"/>
    <property type="match status" value="1"/>
</dbReference>
<organism evidence="10 11">
    <name type="scientific">Lachnotalea glycerini</name>
    <dbReference type="NCBI Taxonomy" id="1763509"/>
    <lineage>
        <taxon>Bacteria</taxon>
        <taxon>Bacillati</taxon>
        <taxon>Bacillota</taxon>
        <taxon>Clostridia</taxon>
        <taxon>Lachnospirales</taxon>
        <taxon>Lachnospiraceae</taxon>
        <taxon>Lachnotalea</taxon>
    </lineage>
</organism>
<gene>
    <name evidence="10" type="ORF">CG710_019235</name>
</gene>
<dbReference type="EMBL" id="NOKA02000078">
    <property type="protein sequence ID" value="RDY28666.1"/>
    <property type="molecule type" value="Genomic_DNA"/>
</dbReference>
<dbReference type="SMART" id="SM00382">
    <property type="entry name" value="AAA"/>
    <property type="match status" value="1"/>
</dbReference>
<feature type="transmembrane region" description="Helical" evidence="7">
    <location>
        <begin position="265"/>
        <end position="282"/>
    </location>
</feature>
<comment type="subcellular location">
    <subcellularLocation>
        <location evidence="1">Cell membrane</location>
        <topology evidence="1">Multi-pass membrane protein</topology>
    </subcellularLocation>
</comment>
<dbReference type="OrthoDB" id="1699242at2"/>
<dbReference type="InterPro" id="IPR003593">
    <property type="entry name" value="AAA+_ATPase"/>
</dbReference>
<comment type="caution">
    <text evidence="10">The sequence shown here is derived from an EMBL/GenBank/DDBJ whole genome shotgun (WGS) entry which is preliminary data.</text>
</comment>
<dbReference type="PROSITE" id="PS00211">
    <property type="entry name" value="ABC_TRANSPORTER_1"/>
    <property type="match status" value="1"/>
</dbReference>
<keyword evidence="5 7" id="KW-1133">Transmembrane helix</keyword>
<keyword evidence="2 7" id="KW-0812">Transmembrane</keyword>